<reference evidence="9 10" key="1">
    <citation type="submission" date="2018-04" db="EMBL/GenBank/DDBJ databases">
        <title>Pseudomonas sp. nov., isolated from mangrove soil.</title>
        <authorList>
            <person name="Chen C."/>
        </authorList>
    </citation>
    <scope>NUCLEOTIDE SEQUENCE [LARGE SCALE GENOMIC DNA]</scope>
    <source>
        <strain evidence="9 10">TC-11</strain>
    </source>
</reference>
<keyword evidence="7" id="KW-0012">Acyltransferase</keyword>
<dbReference type="InterPro" id="IPR031811">
    <property type="entry name" value="ALGX/ALGJ_SGNH-like"/>
</dbReference>
<keyword evidence="5" id="KW-0574">Periplasm</keyword>
<feature type="non-terminal residue" evidence="9">
    <location>
        <position position="1"/>
    </location>
</feature>
<comment type="subcellular location">
    <subcellularLocation>
        <location evidence="1">Periplasm</location>
    </subcellularLocation>
</comment>
<dbReference type="GO" id="GO:0042597">
    <property type="term" value="C:periplasmic space"/>
    <property type="evidence" value="ECO:0007669"/>
    <property type="project" value="UniProtKB-SubCell"/>
</dbReference>
<keyword evidence="3" id="KW-0808">Transferase</keyword>
<evidence type="ECO:0000256" key="5">
    <source>
        <dbReference type="ARBA" id="ARBA00022764"/>
    </source>
</evidence>
<proteinExistence type="predicted"/>
<keyword evidence="10" id="KW-1185">Reference proteome</keyword>
<comment type="caution">
    <text evidence="9">The sequence shown here is derived from an EMBL/GenBank/DDBJ whole genome shotgun (WGS) entry which is preliminary data.</text>
</comment>
<dbReference type="EMBL" id="QASN01000017">
    <property type="protein sequence ID" value="PTU74225.1"/>
    <property type="molecule type" value="Genomic_DNA"/>
</dbReference>
<protein>
    <recommendedName>
        <fullName evidence="8">AlgX/AlgJ SGNH hydrolase-like domain-containing protein</fullName>
    </recommendedName>
</protein>
<dbReference type="RefSeq" id="WP_407681458.1">
    <property type="nucleotide sequence ID" value="NZ_QASN01000017.1"/>
</dbReference>
<evidence type="ECO:0000256" key="6">
    <source>
        <dbReference type="ARBA" id="ARBA00022841"/>
    </source>
</evidence>
<dbReference type="AlphaFoldDB" id="A0A2T5P948"/>
<evidence type="ECO:0000313" key="9">
    <source>
        <dbReference type="EMBL" id="PTU74225.1"/>
    </source>
</evidence>
<dbReference type="Pfam" id="PF16822">
    <property type="entry name" value="ALGX"/>
    <property type="match status" value="1"/>
</dbReference>
<keyword evidence="6" id="KW-0016">Alginate biosynthesis</keyword>
<dbReference type="GO" id="GO:0016746">
    <property type="term" value="F:acyltransferase activity"/>
    <property type="evidence" value="ECO:0007669"/>
    <property type="project" value="UniProtKB-KW"/>
</dbReference>
<evidence type="ECO:0000256" key="1">
    <source>
        <dbReference type="ARBA" id="ARBA00004418"/>
    </source>
</evidence>
<evidence type="ECO:0000256" key="2">
    <source>
        <dbReference type="ARBA" id="ARBA00005182"/>
    </source>
</evidence>
<keyword evidence="4" id="KW-0732">Signal</keyword>
<dbReference type="UniPathway" id="UPA00286"/>
<evidence type="ECO:0000313" key="10">
    <source>
        <dbReference type="Proteomes" id="UP000244064"/>
    </source>
</evidence>
<comment type="pathway">
    <text evidence="2">Glycan biosynthesis; alginate biosynthesis.</text>
</comment>
<accession>A0A2T5P948</accession>
<name>A0A2T5P948_9PSED</name>
<dbReference type="GO" id="GO:0042121">
    <property type="term" value="P:alginic acid biosynthetic process"/>
    <property type="evidence" value="ECO:0007669"/>
    <property type="project" value="UniProtKB-UniPathway"/>
</dbReference>
<sequence length="151" mass="16925">VGSTAFQSRVVSEKPLKSDLMNFIQFGAWLDPELFAESSVVPVYETLADDAERSADDLFGDQSQSIMLVGTSYTKIEDWNFAGFLREALQNDLLTIAVEGRGPLQAMQEFLDSPSLQDDDIQVVIWEYPVRTLLAQRSPTRPWQISSANHP</sequence>
<evidence type="ECO:0000256" key="4">
    <source>
        <dbReference type="ARBA" id="ARBA00022729"/>
    </source>
</evidence>
<dbReference type="Proteomes" id="UP000244064">
    <property type="component" value="Unassembled WGS sequence"/>
</dbReference>
<gene>
    <name evidence="9" type="ORF">DBO85_08960</name>
</gene>
<organism evidence="9 10">
    <name type="scientific">Pseudomonas mangrovi</name>
    <dbReference type="NCBI Taxonomy" id="2161748"/>
    <lineage>
        <taxon>Bacteria</taxon>
        <taxon>Pseudomonadati</taxon>
        <taxon>Pseudomonadota</taxon>
        <taxon>Gammaproteobacteria</taxon>
        <taxon>Pseudomonadales</taxon>
        <taxon>Pseudomonadaceae</taxon>
        <taxon>Pseudomonas</taxon>
    </lineage>
</organism>
<evidence type="ECO:0000256" key="3">
    <source>
        <dbReference type="ARBA" id="ARBA00022679"/>
    </source>
</evidence>
<evidence type="ECO:0000256" key="7">
    <source>
        <dbReference type="ARBA" id="ARBA00023315"/>
    </source>
</evidence>
<evidence type="ECO:0000259" key="8">
    <source>
        <dbReference type="Pfam" id="PF16822"/>
    </source>
</evidence>
<feature type="domain" description="AlgX/AlgJ SGNH hydrolase-like" evidence="8">
    <location>
        <begin position="3"/>
        <end position="129"/>
    </location>
</feature>